<dbReference type="Proteomes" id="UP000245577">
    <property type="component" value="Unassembled WGS sequence"/>
</dbReference>
<name>A0A2U1S726_9EURY</name>
<sequence length="265" mass="29669">MKKLNVFLMGGTKESIEIIKFIKNNFNSYILTTTTTEYGSKLAIDGGSDATIAKPLPKDEIINILNGKTNFDIFIDATHPFASHVTNTAIEVSKICKIPYIRFERPTSNFENIDDSRVIQVNSFDDAGKLIAEKYNQSYVLHFAGANTMETILKYVSPEYFYPRILEVKSSLEKCEKLGVIKDHIIPMKGTSTTEENERLIEKTDASVIITKESGDIGGVISKIEAANSKNIDVVLITRPIIESLNEKDVVNSIEELNERLIKLN</sequence>
<dbReference type="Pfam" id="PF02571">
    <property type="entry name" value="CbiJ"/>
    <property type="match status" value="1"/>
</dbReference>
<reference evidence="4 5" key="1">
    <citation type="submission" date="2017-03" db="EMBL/GenBank/DDBJ databases">
        <title>Genome sequence of Methanobrevibacter wosei.</title>
        <authorList>
            <person name="Poehlein A."/>
            <person name="Seedorf H."/>
            <person name="Daniel R."/>
        </authorList>
    </citation>
    <scope>NUCLEOTIDE SEQUENCE [LARGE SCALE GENOMIC DNA]</scope>
    <source>
        <strain evidence="4 5">DSM 11979</strain>
    </source>
</reference>
<evidence type="ECO:0000313" key="4">
    <source>
        <dbReference type="EMBL" id="PWB85923.1"/>
    </source>
</evidence>
<dbReference type="UniPathway" id="UPA00148"/>
<comment type="pathway">
    <text evidence="1">Cofactor biosynthesis; adenosylcobalamin biosynthesis.</text>
</comment>
<dbReference type="GO" id="GO:0016994">
    <property type="term" value="F:precorrin-6A reductase activity"/>
    <property type="evidence" value="ECO:0007669"/>
    <property type="project" value="InterPro"/>
</dbReference>
<evidence type="ECO:0000256" key="1">
    <source>
        <dbReference type="ARBA" id="ARBA00004953"/>
    </source>
</evidence>
<dbReference type="GO" id="GO:0009236">
    <property type="term" value="P:cobalamin biosynthetic process"/>
    <property type="evidence" value="ECO:0007669"/>
    <property type="project" value="UniProtKB-UniPathway"/>
</dbReference>
<gene>
    <name evidence="4" type="ORF">MBBWO_07750</name>
</gene>
<organism evidence="4 5">
    <name type="scientific">Methanobrevibacter woesei</name>
    <dbReference type="NCBI Taxonomy" id="190976"/>
    <lineage>
        <taxon>Archaea</taxon>
        <taxon>Methanobacteriati</taxon>
        <taxon>Methanobacteriota</taxon>
        <taxon>Methanomada group</taxon>
        <taxon>Methanobacteria</taxon>
        <taxon>Methanobacteriales</taxon>
        <taxon>Methanobacteriaceae</taxon>
        <taxon>Methanobrevibacter</taxon>
    </lineage>
</organism>
<dbReference type="RefSeq" id="WP_116669568.1">
    <property type="nucleotide sequence ID" value="NZ_MZGU01000004.1"/>
</dbReference>
<dbReference type="EMBL" id="MZGU01000004">
    <property type="protein sequence ID" value="PWB85923.1"/>
    <property type="molecule type" value="Genomic_DNA"/>
</dbReference>
<dbReference type="PANTHER" id="PTHR36925:SF1">
    <property type="entry name" value="COBALT-PRECORRIN-6A REDUCTASE"/>
    <property type="match status" value="1"/>
</dbReference>
<comment type="caution">
    <text evidence="4">The sequence shown here is derived from an EMBL/GenBank/DDBJ whole genome shotgun (WGS) entry which is preliminary data.</text>
</comment>
<keyword evidence="5" id="KW-1185">Reference proteome</keyword>
<dbReference type="AlphaFoldDB" id="A0A2U1S726"/>
<accession>A0A2U1S726</accession>
<dbReference type="InterPro" id="IPR003723">
    <property type="entry name" value="Precorrin-6x_reduct"/>
</dbReference>
<proteinExistence type="predicted"/>
<evidence type="ECO:0000256" key="2">
    <source>
        <dbReference type="ARBA" id="ARBA00022573"/>
    </source>
</evidence>
<evidence type="ECO:0000256" key="3">
    <source>
        <dbReference type="ARBA" id="ARBA00023002"/>
    </source>
</evidence>
<dbReference type="NCBIfam" id="TIGR00715">
    <property type="entry name" value="precor6x_red"/>
    <property type="match status" value="1"/>
</dbReference>
<protein>
    <submittedName>
        <fullName evidence="4">Cobalt-precorrin-6x reductase</fullName>
    </submittedName>
</protein>
<evidence type="ECO:0000313" key="5">
    <source>
        <dbReference type="Proteomes" id="UP000245577"/>
    </source>
</evidence>
<keyword evidence="2" id="KW-0169">Cobalamin biosynthesis</keyword>
<dbReference type="OrthoDB" id="6027at2157"/>
<keyword evidence="3" id="KW-0560">Oxidoreductase</keyword>
<dbReference type="PANTHER" id="PTHR36925">
    <property type="entry name" value="COBALT-PRECORRIN-6A REDUCTASE"/>
    <property type="match status" value="1"/>
</dbReference>
<dbReference type="PROSITE" id="PS51014">
    <property type="entry name" value="COBK_CBIJ"/>
    <property type="match status" value="1"/>
</dbReference>